<dbReference type="InterPro" id="IPR010982">
    <property type="entry name" value="Lambda_DNA-bd_dom_sf"/>
</dbReference>
<sequence>MSSDAALRDHEASTPDRQTALKEFLRSRRARIKPEDVGLQSSGHRRVPGLRREELAQLAGVSFAYYAQLEQGYSDGVSTSVLDSVARALKLTEDERSHFLRLAQPERPTAPPATAQQLRPEIQNLLDALGVPAFVTGRCMDILGWNRLAATIFGDLGDLPPEERNWPLLMFFSSTTRERFVDLERREQNTVRILRTHHGLYPGDPRLACLVTELSRKSERFRQLWVRHDVGCGNTGPLRMRHPLVGEFDLKTELLMLPNDPDQRLQTYHAEPGSASEKALRVLAEWSDPSGGPAVDGPRDLGQPQT</sequence>
<dbReference type="SUPFAM" id="SSF47413">
    <property type="entry name" value="lambda repressor-like DNA-binding domains"/>
    <property type="match status" value="1"/>
</dbReference>
<dbReference type="Pfam" id="PF17765">
    <property type="entry name" value="MLTR_LBD"/>
    <property type="match status" value="1"/>
</dbReference>
<dbReference type="GO" id="GO:0003677">
    <property type="term" value="F:DNA binding"/>
    <property type="evidence" value="ECO:0007669"/>
    <property type="project" value="InterPro"/>
</dbReference>
<proteinExistence type="predicted"/>
<protein>
    <submittedName>
        <fullName evidence="3">Helix-turn-helix domain-containing protein</fullName>
    </submittedName>
</protein>
<gene>
    <name evidence="3" type="ORF">G7043_40110</name>
</gene>
<name>A0A7C9RWF0_9PSEU</name>
<evidence type="ECO:0000313" key="3">
    <source>
        <dbReference type="EMBL" id="NGY65131.1"/>
    </source>
</evidence>
<keyword evidence="4" id="KW-1185">Reference proteome</keyword>
<feature type="domain" description="HTH cro/C1-type" evidence="2">
    <location>
        <begin position="49"/>
        <end position="96"/>
    </location>
</feature>
<dbReference type="Gene3D" id="3.30.450.180">
    <property type="match status" value="1"/>
</dbReference>
<dbReference type="Gene3D" id="1.10.260.40">
    <property type="entry name" value="lambda repressor-like DNA-binding domains"/>
    <property type="match status" value="1"/>
</dbReference>
<organism evidence="3 4">
    <name type="scientific">Lentzea alba</name>
    <dbReference type="NCBI Taxonomy" id="2714351"/>
    <lineage>
        <taxon>Bacteria</taxon>
        <taxon>Bacillati</taxon>
        <taxon>Actinomycetota</taxon>
        <taxon>Actinomycetes</taxon>
        <taxon>Pseudonocardiales</taxon>
        <taxon>Pseudonocardiaceae</taxon>
        <taxon>Lentzea</taxon>
    </lineage>
</organism>
<dbReference type="InterPro" id="IPR001387">
    <property type="entry name" value="Cro/C1-type_HTH"/>
</dbReference>
<feature type="region of interest" description="Disordered" evidence="1">
    <location>
        <begin position="285"/>
        <end position="306"/>
    </location>
</feature>
<dbReference type="PANTHER" id="PTHR35010:SF2">
    <property type="entry name" value="BLL4672 PROTEIN"/>
    <property type="match status" value="1"/>
</dbReference>
<dbReference type="Proteomes" id="UP000481360">
    <property type="component" value="Unassembled WGS sequence"/>
</dbReference>
<dbReference type="PANTHER" id="PTHR35010">
    <property type="entry name" value="BLL4672 PROTEIN-RELATED"/>
    <property type="match status" value="1"/>
</dbReference>
<accession>A0A7C9RWF0</accession>
<dbReference type="CDD" id="cd00093">
    <property type="entry name" value="HTH_XRE"/>
    <property type="match status" value="1"/>
</dbReference>
<evidence type="ECO:0000313" key="4">
    <source>
        <dbReference type="Proteomes" id="UP000481360"/>
    </source>
</evidence>
<evidence type="ECO:0000259" key="2">
    <source>
        <dbReference type="PROSITE" id="PS50943"/>
    </source>
</evidence>
<dbReference type="Pfam" id="PF13560">
    <property type="entry name" value="HTH_31"/>
    <property type="match status" value="1"/>
</dbReference>
<evidence type="ECO:0000256" key="1">
    <source>
        <dbReference type="SAM" id="MobiDB-lite"/>
    </source>
</evidence>
<dbReference type="InterPro" id="IPR041413">
    <property type="entry name" value="MLTR_LBD"/>
</dbReference>
<dbReference type="PROSITE" id="PS50943">
    <property type="entry name" value="HTH_CROC1"/>
    <property type="match status" value="1"/>
</dbReference>
<dbReference type="SMART" id="SM00530">
    <property type="entry name" value="HTH_XRE"/>
    <property type="match status" value="1"/>
</dbReference>
<dbReference type="RefSeq" id="WP_166053959.1">
    <property type="nucleotide sequence ID" value="NZ_JAAMPJ010000015.1"/>
</dbReference>
<dbReference type="AlphaFoldDB" id="A0A7C9RWF0"/>
<dbReference type="EMBL" id="JAAMPJ010000015">
    <property type="protein sequence ID" value="NGY65131.1"/>
    <property type="molecule type" value="Genomic_DNA"/>
</dbReference>
<reference evidence="3 4" key="1">
    <citation type="submission" date="2020-03" db="EMBL/GenBank/DDBJ databases">
        <title>Isolation and identification of active actinomycetes.</title>
        <authorList>
            <person name="Sun X."/>
        </authorList>
    </citation>
    <scope>NUCLEOTIDE SEQUENCE [LARGE SCALE GENOMIC DNA]</scope>
    <source>
        <strain evidence="3 4">NEAU-D13</strain>
    </source>
</reference>
<comment type="caution">
    <text evidence="3">The sequence shown here is derived from an EMBL/GenBank/DDBJ whole genome shotgun (WGS) entry which is preliminary data.</text>
</comment>